<feature type="compositionally biased region" description="Low complexity" evidence="6">
    <location>
        <begin position="66"/>
        <end position="83"/>
    </location>
</feature>
<evidence type="ECO:0000313" key="9">
    <source>
        <dbReference type="Proteomes" id="UP000323522"/>
    </source>
</evidence>
<feature type="transmembrane region" description="Helical" evidence="7">
    <location>
        <begin position="286"/>
        <end position="313"/>
    </location>
</feature>
<feature type="compositionally biased region" description="Low complexity" evidence="6">
    <location>
        <begin position="1"/>
        <end position="25"/>
    </location>
</feature>
<feature type="transmembrane region" description="Helical" evidence="7">
    <location>
        <begin position="494"/>
        <end position="521"/>
    </location>
</feature>
<feature type="transmembrane region" description="Helical" evidence="7">
    <location>
        <begin position="377"/>
        <end position="396"/>
    </location>
</feature>
<feature type="transmembrane region" description="Helical" evidence="7">
    <location>
        <begin position="527"/>
        <end position="549"/>
    </location>
</feature>
<evidence type="ECO:0000256" key="6">
    <source>
        <dbReference type="SAM" id="MobiDB-lite"/>
    </source>
</evidence>
<feature type="transmembrane region" description="Helical" evidence="7">
    <location>
        <begin position="347"/>
        <end position="371"/>
    </location>
</feature>
<keyword evidence="3 7" id="KW-0812">Transmembrane</keyword>
<dbReference type="InterPro" id="IPR002797">
    <property type="entry name" value="Polysacc_synth"/>
</dbReference>
<feature type="transmembrane region" description="Helical" evidence="7">
    <location>
        <begin position="219"/>
        <end position="240"/>
    </location>
</feature>
<proteinExistence type="predicted"/>
<evidence type="ECO:0000256" key="5">
    <source>
        <dbReference type="ARBA" id="ARBA00023136"/>
    </source>
</evidence>
<comment type="subcellular location">
    <subcellularLocation>
        <location evidence="1">Cell membrane</location>
        <topology evidence="1">Multi-pass membrane protein</topology>
    </subcellularLocation>
</comment>
<dbReference type="EMBL" id="CP035708">
    <property type="protein sequence ID" value="QEN02316.1"/>
    <property type="molecule type" value="Genomic_DNA"/>
</dbReference>
<dbReference type="PANTHER" id="PTHR30250">
    <property type="entry name" value="PST FAMILY PREDICTED COLANIC ACID TRANSPORTER"/>
    <property type="match status" value="1"/>
</dbReference>
<keyword evidence="5 7" id="KW-0472">Membrane</keyword>
<protein>
    <submittedName>
        <fullName evidence="8">Lipopolysaccharide biosynthesis protein</fullName>
    </submittedName>
</protein>
<feature type="transmembrane region" description="Helical" evidence="7">
    <location>
        <begin position="589"/>
        <end position="611"/>
    </location>
</feature>
<dbReference type="Pfam" id="PF01943">
    <property type="entry name" value="Polysacc_synt"/>
    <property type="match status" value="1"/>
</dbReference>
<dbReference type="OrthoDB" id="103403at2"/>
<dbReference type="GO" id="GO:0005886">
    <property type="term" value="C:plasma membrane"/>
    <property type="evidence" value="ECO:0007669"/>
    <property type="project" value="UniProtKB-SubCell"/>
</dbReference>
<accession>A0A5C1Q673</accession>
<reference evidence="8 9" key="1">
    <citation type="submission" date="2019-02" db="EMBL/GenBank/DDBJ databases">
        <title>Complete Genome Sequence and Methylome Analysis of Sphaerotilus natans subsp. sulfidivorans D-507.</title>
        <authorList>
            <person name="Fomenkov A."/>
            <person name="Gridneva E."/>
            <person name="Smolyakov D."/>
            <person name="Dubinina G."/>
            <person name="Vincze T."/>
            <person name="Grabovich M."/>
            <person name="Roberts R.J."/>
        </authorList>
    </citation>
    <scope>NUCLEOTIDE SEQUENCE [LARGE SCALE GENOMIC DNA]</scope>
    <source>
        <strain evidence="8 9">D-507</strain>
    </source>
</reference>
<feature type="transmembrane region" description="Helical" evidence="7">
    <location>
        <begin position="246"/>
        <end position="265"/>
    </location>
</feature>
<name>A0A5C1Q673_9BURK</name>
<feature type="compositionally biased region" description="Basic residues" evidence="6">
    <location>
        <begin position="141"/>
        <end position="163"/>
    </location>
</feature>
<dbReference type="InterPro" id="IPR050833">
    <property type="entry name" value="Poly_Biosynth_Transport"/>
</dbReference>
<dbReference type="AlphaFoldDB" id="A0A5C1Q673"/>
<dbReference type="Proteomes" id="UP000323522">
    <property type="component" value="Chromosome"/>
</dbReference>
<keyword evidence="4 7" id="KW-1133">Transmembrane helix</keyword>
<dbReference type="PANTHER" id="PTHR30250:SF11">
    <property type="entry name" value="O-ANTIGEN TRANSPORTER-RELATED"/>
    <property type="match status" value="1"/>
</dbReference>
<gene>
    <name evidence="8" type="ORF">EWH46_17140</name>
</gene>
<feature type="region of interest" description="Disordered" evidence="6">
    <location>
        <begin position="1"/>
        <end position="198"/>
    </location>
</feature>
<sequence length="617" mass="64545">MARSARAADAAGAGADAGAGTCASAWPGAGDRQPAPGRWPQPCRGQSGGRLQPAGRAHGAGRCRPARAAAAPAVRPGRPAGPARTERAAGRPDAGTRTAAHRCAALPGAAAGRRAPAQSARAARARPLRRAAAGSGDPLRSRHRRHPGLGRRRRRPGDRRGLRRGAGAGAAPSRPRRRARRAGRVAAARVGRSGRRGDARGLRVPVPVPVRLQLLELTLTQIATFAFPLVFAVVCGRTLGMHDYGVVSFYAALGGFLGMIIEFGFDWYGTREVARRRDDADHAHRTLWNITAAKLLLCATVASGCGALLLLLRPPGEEALMLASLAYLVGFALDAGWYARALEQTRLLLLVTTGVRLLGIALLLALVPRLATMESALAVYALVSLATSAFTWCLLLRRGLARRARLDADRIGQLLRGASAIVSGNVNGAMLTNGGIALLGLQADAATVGAASLALRVRMAGQAVQLPLQQFGFVRFARLAASAPDEALRFGRRLLVAMLAIGLTVGTLAMLAAPHIVGYVFHREEPLAVALVLLLALSVPLQAVAALFGQQSLIAFGLERHYALVQTAATLLFCALLALLPAWVGGSAYGWALLGADLLVLLLSGTVLACCRPGRAR</sequence>
<evidence type="ECO:0000256" key="7">
    <source>
        <dbReference type="SAM" id="Phobius"/>
    </source>
</evidence>
<evidence type="ECO:0000256" key="2">
    <source>
        <dbReference type="ARBA" id="ARBA00022475"/>
    </source>
</evidence>
<evidence type="ECO:0000256" key="4">
    <source>
        <dbReference type="ARBA" id="ARBA00022989"/>
    </source>
</evidence>
<evidence type="ECO:0000313" key="8">
    <source>
        <dbReference type="EMBL" id="QEN02316.1"/>
    </source>
</evidence>
<feature type="transmembrane region" description="Helical" evidence="7">
    <location>
        <begin position="319"/>
        <end position="340"/>
    </location>
</feature>
<keyword evidence="2" id="KW-1003">Cell membrane</keyword>
<evidence type="ECO:0000256" key="3">
    <source>
        <dbReference type="ARBA" id="ARBA00022692"/>
    </source>
</evidence>
<feature type="compositionally biased region" description="Low complexity" evidence="6">
    <location>
        <begin position="101"/>
        <end position="122"/>
    </location>
</feature>
<feature type="transmembrane region" description="Helical" evidence="7">
    <location>
        <begin position="561"/>
        <end position="583"/>
    </location>
</feature>
<feature type="compositionally biased region" description="Basic residues" evidence="6">
    <location>
        <begin position="174"/>
        <end position="183"/>
    </location>
</feature>
<organism evidence="8 9">
    <name type="scientific">Sphaerotilus sulfidivorans</name>
    <dbReference type="NCBI Taxonomy" id="639200"/>
    <lineage>
        <taxon>Bacteria</taxon>
        <taxon>Pseudomonadati</taxon>
        <taxon>Pseudomonadota</taxon>
        <taxon>Betaproteobacteria</taxon>
        <taxon>Burkholderiales</taxon>
        <taxon>Sphaerotilaceae</taxon>
        <taxon>Sphaerotilus</taxon>
    </lineage>
</organism>
<dbReference type="KEGG" id="snn:EWH46_17140"/>
<evidence type="ECO:0000256" key="1">
    <source>
        <dbReference type="ARBA" id="ARBA00004651"/>
    </source>
</evidence>